<reference evidence="4" key="2">
    <citation type="submission" date="2015-01" db="EMBL/GenBank/DDBJ databases">
        <title>Evolutionary Origins and Diversification of the Mycorrhizal Mutualists.</title>
        <authorList>
            <consortium name="DOE Joint Genome Institute"/>
            <consortium name="Mycorrhizal Genomics Consortium"/>
            <person name="Kohler A."/>
            <person name="Kuo A."/>
            <person name="Nagy L.G."/>
            <person name="Floudas D."/>
            <person name="Copeland A."/>
            <person name="Barry K.W."/>
            <person name="Cichocki N."/>
            <person name="Veneault-Fourrey C."/>
            <person name="LaButti K."/>
            <person name="Lindquist E.A."/>
            <person name="Lipzen A."/>
            <person name="Lundell T."/>
            <person name="Morin E."/>
            <person name="Murat C."/>
            <person name="Riley R."/>
            <person name="Ohm R."/>
            <person name="Sun H."/>
            <person name="Tunlid A."/>
            <person name="Henrissat B."/>
            <person name="Grigoriev I.V."/>
            <person name="Hibbett D.S."/>
            <person name="Martin F."/>
        </authorList>
    </citation>
    <scope>NUCLEOTIDE SEQUENCE [LARGE SCALE GENOMIC DNA]</scope>
    <source>
        <strain evidence="4">MUT 4182</strain>
    </source>
</reference>
<keyword evidence="4" id="KW-1185">Reference proteome</keyword>
<feature type="transmembrane region" description="Helical" evidence="2">
    <location>
        <begin position="519"/>
        <end position="536"/>
    </location>
</feature>
<dbReference type="AlphaFoldDB" id="A0A0C3QD52"/>
<feature type="region of interest" description="Disordered" evidence="1">
    <location>
        <begin position="79"/>
        <end position="158"/>
    </location>
</feature>
<protein>
    <submittedName>
        <fullName evidence="3">Uncharacterized protein</fullName>
    </submittedName>
</protein>
<evidence type="ECO:0000256" key="2">
    <source>
        <dbReference type="SAM" id="Phobius"/>
    </source>
</evidence>
<keyword evidence="2" id="KW-0472">Membrane</keyword>
<reference evidence="3 4" key="1">
    <citation type="submission" date="2014-04" db="EMBL/GenBank/DDBJ databases">
        <authorList>
            <consortium name="DOE Joint Genome Institute"/>
            <person name="Kuo A."/>
            <person name="Girlanda M."/>
            <person name="Perotto S."/>
            <person name="Kohler A."/>
            <person name="Nagy L.G."/>
            <person name="Floudas D."/>
            <person name="Copeland A."/>
            <person name="Barry K.W."/>
            <person name="Cichocki N."/>
            <person name="Veneault-Fourrey C."/>
            <person name="LaButti K."/>
            <person name="Lindquist E.A."/>
            <person name="Lipzen A."/>
            <person name="Lundell T."/>
            <person name="Morin E."/>
            <person name="Murat C."/>
            <person name="Sun H."/>
            <person name="Tunlid A."/>
            <person name="Henrissat B."/>
            <person name="Grigoriev I.V."/>
            <person name="Hibbett D.S."/>
            <person name="Martin F."/>
            <person name="Nordberg H.P."/>
            <person name="Cantor M.N."/>
            <person name="Hua S.X."/>
        </authorList>
    </citation>
    <scope>NUCLEOTIDE SEQUENCE [LARGE SCALE GENOMIC DNA]</scope>
    <source>
        <strain evidence="3 4">MUT 4182</strain>
    </source>
</reference>
<feature type="transmembrane region" description="Helical" evidence="2">
    <location>
        <begin position="556"/>
        <end position="578"/>
    </location>
</feature>
<accession>A0A0C3QD52</accession>
<feature type="region of interest" description="Disordered" evidence="1">
    <location>
        <begin position="171"/>
        <end position="199"/>
    </location>
</feature>
<proteinExistence type="predicted"/>
<sequence>MLGIPLLVPRPLALIGTDLVPSVPFISIAAIRRASYPPLHPSEVVASCYTTVPSRSSPGESLASSQRWWSRISSFVGKQPAPELPTHSSHITQPSIKELESRDGRIWGGNATGKSSPDKGSPPDNLESEEKPVQAHSPEHETNEDQIRQRSSTGHSLHSDSYREVAFLKGQQVASPSTDPALRPLVPRTPTQGDRYTRERLPPDVVEGGEVVFRSGPRPIQKVNNLPDEWVEDVHPEGQLLYSRVLSSRNLKIRVHTDLALRNIENHLIIKGATDRLLESLGSCPELHDAGLEDSDIEACILVREDHPDEFGYYLVNHQDQTVFWLEEVMPRDVDMWAFDEDIYRHTLTEQYWRHVSDFPHHCCISSKVWEQLGPLMLLGAVDQEYCEDSTAPKDVQTLSRLEAFWRQAKDQRDLDVNKAACNWICARLWYDFVTPRIHNFWGTDYARLERTITVGEDPRPSQAHQQHPWLIRFVCLFLLWDEPAVTMRLLDEAWPGGIIYPKPWREMMGTFSNEWEKIFVLSAITFAGAMAFLAIPVQALQGNSDSMTGQDSSLIASFAVCCGIASCAFSVASLIAASNLKRDFGGKIAQDVHEAGDYLKSLYSDSLGYLKWGICLSLPRVLFQWAFRSVQLSSFSHSNSIKLKYGSSMPKLR</sequence>
<dbReference type="Proteomes" id="UP000054248">
    <property type="component" value="Unassembled WGS sequence"/>
</dbReference>
<evidence type="ECO:0000256" key="1">
    <source>
        <dbReference type="SAM" id="MobiDB-lite"/>
    </source>
</evidence>
<evidence type="ECO:0000313" key="4">
    <source>
        <dbReference type="Proteomes" id="UP000054248"/>
    </source>
</evidence>
<keyword evidence="2" id="KW-0812">Transmembrane</keyword>
<dbReference type="OrthoDB" id="2674421at2759"/>
<evidence type="ECO:0000313" key="3">
    <source>
        <dbReference type="EMBL" id="KIO22644.1"/>
    </source>
</evidence>
<feature type="compositionally biased region" description="Polar residues" evidence="1">
    <location>
        <begin position="86"/>
        <end position="95"/>
    </location>
</feature>
<keyword evidence="2" id="KW-1133">Transmembrane helix</keyword>
<gene>
    <name evidence="3" type="ORF">M407DRAFT_27832</name>
</gene>
<dbReference type="EMBL" id="KN823104">
    <property type="protein sequence ID" value="KIO22644.1"/>
    <property type="molecule type" value="Genomic_DNA"/>
</dbReference>
<organism evidence="3 4">
    <name type="scientific">Tulasnella calospora MUT 4182</name>
    <dbReference type="NCBI Taxonomy" id="1051891"/>
    <lineage>
        <taxon>Eukaryota</taxon>
        <taxon>Fungi</taxon>
        <taxon>Dikarya</taxon>
        <taxon>Basidiomycota</taxon>
        <taxon>Agaricomycotina</taxon>
        <taxon>Agaricomycetes</taxon>
        <taxon>Cantharellales</taxon>
        <taxon>Tulasnellaceae</taxon>
        <taxon>Tulasnella</taxon>
    </lineage>
</organism>
<dbReference type="HOGENOM" id="CLU_475028_0_0_1"/>
<name>A0A0C3QD52_9AGAM</name>
<feature type="compositionally biased region" description="Basic and acidic residues" evidence="1">
    <location>
        <begin position="128"/>
        <end position="148"/>
    </location>
</feature>